<proteinExistence type="predicted"/>
<evidence type="ECO:0000313" key="2">
    <source>
        <dbReference type="Proteomes" id="UP000297716"/>
    </source>
</evidence>
<reference evidence="1 2" key="1">
    <citation type="submission" date="2019-03" db="EMBL/GenBank/DDBJ databases">
        <title>Draft genome sequence of Xylaria hypoxylon DSM 108379, a ubiquitous saprotrophic-parasitic fungi on hardwood.</title>
        <authorList>
            <person name="Buettner E."/>
            <person name="Leonhardt S."/>
            <person name="Gebauer A.M."/>
            <person name="Liers C."/>
            <person name="Hofrichter M."/>
            <person name="Kellner H."/>
        </authorList>
    </citation>
    <scope>NUCLEOTIDE SEQUENCE [LARGE SCALE GENOMIC DNA]</scope>
    <source>
        <strain evidence="1 2">DSM 108379</strain>
    </source>
</reference>
<dbReference type="AlphaFoldDB" id="A0A4Z0YHF7"/>
<accession>A0A4Z0YHF7</accession>
<dbReference type="OrthoDB" id="5427059at2759"/>
<gene>
    <name evidence="1" type="ORF">E0Z10_g10076</name>
</gene>
<organism evidence="1 2">
    <name type="scientific">Xylaria hypoxylon</name>
    <dbReference type="NCBI Taxonomy" id="37992"/>
    <lineage>
        <taxon>Eukaryota</taxon>
        <taxon>Fungi</taxon>
        <taxon>Dikarya</taxon>
        <taxon>Ascomycota</taxon>
        <taxon>Pezizomycotina</taxon>
        <taxon>Sordariomycetes</taxon>
        <taxon>Xylariomycetidae</taxon>
        <taxon>Xylariales</taxon>
        <taxon>Xylariaceae</taxon>
        <taxon>Xylaria</taxon>
    </lineage>
</organism>
<comment type="caution">
    <text evidence="1">The sequence shown here is derived from an EMBL/GenBank/DDBJ whole genome shotgun (WGS) entry which is preliminary data.</text>
</comment>
<dbReference type="EMBL" id="SKBN01000361">
    <property type="protein sequence ID" value="TGJ78685.1"/>
    <property type="molecule type" value="Genomic_DNA"/>
</dbReference>
<keyword evidence="2" id="KW-1185">Reference proteome</keyword>
<name>A0A4Z0YHF7_9PEZI</name>
<protein>
    <submittedName>
        <fullName evidence="1">Uncharacterized protein</fullName>
    </submittedName>
</protein>
<dbReference type="Proteomes" id="UP000297716">
    <property type="component" value="Unassembled WGS sequence"/>
</dbReference>
<sequence length="245" mass="29188">MSQMDGALEDQQVQLFMSRHPPWVNEQLGCVHDYLENRFSKATRDVLYHDIEFGELSIDYISNGPLNFWKQLWISQGIKFISRVENAKSHDDQQALLKFAFGIGNVPLHDALTKSYDAHIYDDHRLEDYNDEEKRALNPRQDEEDMDEGPFTIWQSCHNRLPRPDWVLCHDHARLRDRAYVLWDSERIREYKMLQFFEDLRESPNESEDDLVLFEAFQKMQHSFKERSKIWLDGGRGYWDNGDSI</sequence>
<evidence type="ECO:0000313" key="1">
    <source>
        <dbReference type="EMBL" id="TGJ78685.1"/>
    </source>
</evidence>